<name>A0A290Z7M8_9PSEU</name>
<evidence type="ECO:0000256" key="3">
    <source>
        <dbReference type="ARBA" id="ARBA00022525"/>
    </source>
</evidence>
<keyword evidence="11" id="KW-1185">Reference proteome</keyword>
<dbReference type="GO" id="GO:0004867">
    <property type="term" value="F:serine-type endopeptidase inhibitor activity"/>
    <property type="evidence" value="ECO:0007669"/>
    <property type="project" value="UniProtKB-KW"/>
</dbReference>
<feature type="domain" description="Subtilisin inhibitor" evidence="9">
    <location>
        <begin position="86"/>
        <end position="160"/>
    </location>
</feature>
<evidence type="ECO:0000256" key="1">
    <source>
        <dbReference type="ARBA" id="ARBA00004613"/>
    </source>
</evidence>
<feature type="chain" id="PRO_5013239584" description="Subtilisin inhibitor domain-containing protein" evidence="8">
    <location>
        <begin position="27"/>
        <end position="175"/>
    </location>
</feature>
<evidence type="ECO:0000256" key="4">
    <source>
        <dbReference type="ARBA" id="ARBA00022690"/>
    </source>
</evidence>
<evidence type="ECO:0000256" key="8">
    <source>
        <dbReference type="SAM" id="SignalP"/>
    </source>
</evidence>
<accession>A0A290Z7M8</accession>
<feature type="compositionally biased region" description="Low complexity" evidence="7">
    <location>
        <begin position="53"/>
        <end position="68"/>
    </location>
</feature>
<dbReference type="AlphaFoldDB" id="A0A290Z7M8"/>
<comment type="similarity">
    <text evidence="2">Belongs to the protease inhibitor I16 (SSI) family.</text>
</comment>
<dbReference type="InterPro" id="IPR036819">
    <property type="entry name" value="Subtilisin_inhibitor-like_sf"/>
</dbReference>
<keyword evidence="8" id="KW-0732">Signal</keyword>
<dbReference type="EMBL" id="CP023445">
    <property type="protein sequence ID" value="ATE54985.1"/>
    <property type="molecule type" value="Genomic_DNA"/>
</dbReference>
<dbReference type="RefSeq" id="WP_096494654.1">
    <property type="nucleotide sequence ID" value="NZ_CP023445.1"/>
</dbReference>
<evidence type="ECO:0000259" key="9">
    <source>
        <dbReference type="Pfam" id="PF00720"/>
    </source>
</evidence>
<proteinExistence type="inferred from homology"/>
<dbReference type="Proteomes" id="UP000218505">
    <property type="component" value="Chromosome"/>
</dbReference>
<dbReference type="SUPFAM" id="SSF55399">
    <property type="entry name" value="Subtilisin inhibitor"/>
    <property type="match status" value="1"/>
</dbReference>
<evidence type="ECO:0000256" key="6">
    <source>
        <dbReference type="ARBA" id="ARBA00023157"/>
    </source>
</evidence>
<keyword evidence="3" id="KW-0964">Secreted</keyword>
<dbReference type="Gene3D" id="3.30.350.10">
    <property type="entry name" value="Subtilisin inhibitor-like"/>
    <property type="match status" value="1"/>
</dbReference>
<evidence type="ECO:0000313" key="11">
    <source>
        <dbReference type="Proteomes" id="UP000218505"/>
    </source>
</evidence>
<protein>
    <recommendedName>
        <fullName evidence="9">Subtilisin inhibitor domain-containing protein</fullName>
    </recommendedName>
</protein>
<evidence type="ECO:0000256" key="2">
    <source>
        <dbReference type="ARBA" id="ARBA00010472"/>
    </source>
</evidence>
<keyword evidence="6" id="KW-1015">Disulfide bond</keyword>
<gene>
    <name evidence="10" type="ORF">CNX65_18250</name>
</gene>
<reference evidence="10" key="1">
    <citation type="submission" date="2017-09" db="EMBL/GenBank/DDBJ databases">
        <title>Complete Genome Sequence of ansamitocin-producing Bacterium Actinosynnema pretiosum X47.</title>
        <authorList>
            <person name="Cao G."/>
            <person name="Zong G."/>
            <person name="Zhong C."/>
            <person name="Fu J."/>
        </authorList>
    </citation>
    <scope>NUCLEOTIDE SEQUENCE [LARGE SCALE GENOMIC DNA]</scope>
    <source>
        <strain evidence="10">X47</strain>
    </source>
</reference>
<keyword evidence="5" id="KW-0722">Serine protease inhibitor</keyword>
<dbReference type="Pfam" id="PF00720">
    <property type="entry name" value="SSI"/>
    <property type="match status" value="1"/>
</dbReference>
<feature type="region of interest" description="Disordered" evidence="7">
    <location>
        <begin position="43"/>
        <end position="68"/>
    </location>
</feature>
<dbReference type="KEGG" id="apre:CNX65_18250"/>
<sequence length="175" mass="17658">MRIKNSVAVLVGLIACATVLAPQASASGTAVSGTVVVKGTAAKGAGTQGTGTQGAAAKGTAASGTGVKAGAPAGATRYTLSLSGAQSTWYRAVRLSCPADPSGHLHPKGDQACSDLAAVQGNIANMRRDTQRCAPGGGSITATMSGTYDGRSVQWNKTYRDQCEMFTATRAVFRF</sequence>
<dbReference type="InterPro" id="IPR023549">
    <property type="entry name" value="Subtilisin_inhibitor"/>
</dbReference>
<evidence type="ECO:0000313" key="10">
    <source>
        <dbReference type="EMBL" id="ATE54985.1"/>
    </source>
</evidence>
<feature type="signal peptide" evidence="8">
    <location>
        <begin position="1"/>
        <end position="26"/>
    </location>
</feature>
<comment type="subcellular location">
    <subcellularLocation>
        <location evidence="1">Secreted</location>
    </subcellularLocation>
</comment>
<keyword evidence="4" id="KW-0646">Protease inhibitor</keyword>
<dbReference type="PROSITE" id="PS51257">
    <property type="entry name" value="PROKAR_LIPOPROTEIN"/>
    <property type="match status" value="1"/>
</dbReference>
<organism evidence="10 11">
    <name type="scientific">Actinosynnema pretiosum</name>
    <dbReference type="NCBI Taxonomy" id="42197"/>
    <lineage>
        <taxon>Bacteria</taxon>
        <taxon>Bacillati</taxon>
        <taxon>Actinomycetota</taxon>
        <taxon>Actinomycetes</taxon>
        <taxon>Pseudonocardiales</taxon>
        <taxon>Pseudonocardiaceae</taxon>
        <taxon>Actinosynnema</taxon>
    </lineage>
</organism>
<dbReference type="GO" id="GO:0005576">
    <property type="term" value="C:extracellular region"/>
    <property type="evidence" value="ECO:0007669"/>
    <property type="project" value="UniProtKB-SubCell"/>
</dbReference>
<evidence type="ECO:0000256" key="5">
    <source>
        <dbReference type="ARBA" id="ARBA00022900"/>
    </source>
</evidence>
<evidence type="ECO:0000256" key="7">
    <source>
        <dbReference type="SAM" id="MobiDB-lite"/>
    </source>
</evidence>